<dbReference type="PANTHER" id="PTHR19336">
    <property type="entry name" value="UNCHARACTERIZED DUF1167"/>
    <property type="match status" value="1"/>
</dbReference>
<keyword evidence="1" id="KW-0175">Coiled coil</keyword>
<accession>A0A8J2S3R9</accession>
<dbReference type="OrthoDB" id="10688632at2759"/>
<feature type="compositionally biased region" description="Pro residues" evidence="2">
    <location>
        <begin position="182"/>
        <end position="201"/>
    </location>
</feature>
<name>A0A8J2S3R9_9STRA</name>
<sequence>MSEGYNTPKIGRSGPTSPAASEKTTSSRAVLAALRALQDKIARLEGERAEAVHATSELRARLREAEARLDSVGAAPTPVRGGGDELDELREAQHRLEREYAARDAAAAAAERRAAESEHRAKQAAARAAKAEELLAASRSSKPADASKYMRKIAKLEKKLRTAERLLETVLQMNKLLVEGQAPPPPSSPRVRTQPPPPPARARPRRRARRTQPPPPRVRSRSPLSKPKRRSRSPRPRDEARPLPWVPSSDGGVSFNLAAACQYALRRTQHASAAA</sequence>
<feature type="region of interest" description="Disordered" evidence="2">
    <location>
        <begin position="179"/>
        <end position="252"/>
    </location>
</feature>
<comment type="caution">
    <text evidence="3">The sequence shown here is derived from an EMBL/GenBank/DDBJ whole genome shotgun (WGS) entry which is preliminary data.</text>
</comment>
<feature type="compositionally biased region" description="Polar residues" evidence="2">
    <location>
        <begin position="14"/>
        <end position="27"/>
    </location>
</feature>
<dbReference type="PANTHER" id="PTHR19336:SF9">
    <property type="entry name" value="SPINDLE POLE BODY PROTEIN PPC89"/>
    <property type="match status" value="1"/>
</dbReference>
<dbReference type="InterPro" id="IPR051756">
    <property type="entry name" value="Centrosomal_MT-associated"/>
</dbReference>
<dbReference type="EMBL" id="CAKKNE010000001">
    <property type="protein sequence ID" value="CAH0364137.1"/>
    <property type="molecule type" value="Genomic_DNA"/>
</dbReference>
<evidence type="ECO:0000256" key="2">
    <source>
        <dbReference type="SAM" id="MobiDB-lite"/>
    </source>
</evidence>
<evidence type="ECO:0000313" key="4">
    <source>
        <dbReference type="Proteomes" id="UP000789595"/>
    </source>
</evidence>
<evidence type="ECO:0000313" key="3">
    <source>
        <dbReference type="EMBL" id="CAH0364137.1"/>
    </source>
</evidence>
<dbReference type="Proteomes" id="UP000789595">
    <property type="component" value="Unassembled WGS sequence"/>
</dbReference>
<protein>
    <submittedName>
        <fullName evidence="3">Uncharacterized protein</fullName>
    </submittedName>
</protein>
<feature type="coiled-coil region" evidence="1">
    <location>
        <begin position="27"/>
        <end position="68"/>
    </location>
</feature>
<organism evidence="3 4">
    <name type="scientific">Pelagomonas calceolata</name>
    <dbReference type="NCBI Taxonomy" id="35677"/>
    <lineage>
        <taxon>Eukaryota</taxon>
        <taxon>Sar</taxon>
        <taxon>Stramenopiles</taxon>
        <taxon>Ochrophyta</taxon>
        <taxon>Pelagophyceae</taxon>
        <taxon>Pelagomonadales</taxon>
        <taxon>Pelagomonadaceae</taxon>
        <taxon>Pelagomonas</taxon>
    </lineage>
</organism>
<feature type="compositionally biased region" description="Low complexity" evidence="2">
    <location>
        <begin position="123"/>
        <end position="141"/>
    </location>
</feature>
<reference evidence="3" key="1">
    <citation type="submission" date="2021-11" db="EMBL/GenBank/DDBJ databases">
        <authorList>
            <consortium name="Genoscope - CEA"/>
            <person name="William W."/>
        </authorList>
    </citation>
    <scope>NUCLEOTIDE SEQUENCE</scope>
</reference>
<feature type="compositionally biased region" description="Basic and acidic residues" evidence="2">
    <location>
        <begin position="110"/>
        <end position="121"/>
    </location>
</feature>
<feature type="region of interest" description="Disordered" evidence="2">
    <location>
        <begin position="1"/>
        <end position="27"/>
    </location>
</feature>
<feature type="region of interest" description="Disordered" evidence="2">
    <location>
        <begin position="101"/>
        <end position="148"/>
    </location>
</feature>
<dbReference type="GO" id="GO:0008017">
    <property type="term" value="F:microtubule binding"/>
    <property type="evidence" value="ECO:0007669"/>
    <property type="project" value="TreeGrafter"/>
</dbReference>
<keyword evidence="4" id="KW-1185">Reference proteome</keyword>
<gene>
    <name evidence="3" type="ORF">PECAL_1P04890</name>
</gene>
<evidence type="ECO:0000256" key="1">
    <source>
        <dbReference type="SAM" id="Coils"/>
    </source>
</evidence>
<proteinExistence type="predicted"/>
<dbReference type="AlphaFoldDB" id="A0A8J2S3R9"/>